<evidence type="ECO:0000313" key="3">
    <source>
        <dbReference type="Proteomes" id="UP000041770"/>
    </source>
</evidence>
<gene>
    <name evidence="2" type="ORF">ERS013200_02671</name>
</gene>
<accession>A0A655S432</accession>
<protein>
    <submittedName>
        <fullName evidence="2">Uncharacterized protein</fullName>
    </submittedName>
</protein>
<feature type="region of interest" description="Disordered" evidence="1">
    <location>
        <begin position="1"/>
        <end position="29"/>
    </location>
</feature>
<evidence type="ECO:0000256" key="1">
    <source>
        <dbReference type="SAM" id="MobiDB-lite"/>
    </source>
</evidence>
<reference evidence="2 3" key="1">
    <citation type="submission" date="2015-07" db="EMBL/GenBank/DDBJ databases">
        <authorList>
            <consortium name="Pathogen Informatics"/>
        </authorList>
    </citation>
    <scope>NUCLEOTIDE SEQUENCE [LARGE SCALE GENOMIC DNA]</scope>
    <source>
        <strain evidence="2 3">A316</strain>
    </source>
</reference>
<proteinExistence type="predicted"/>
<feature type="compositionally biased region" description="Basic and acidic residues" evidence="1">
    <location>
        <begin position="1"/>
        <end position="13"/>
    </location>
</feature>
<dbReference type="AlphaFoldDB" id="A0A655S432"/>
<organism evidence="2 3">
    <name type="scientific">Vibrio cholerae</name>
    <dbReference type="NCBI Taxonomy" id="666"/>
    <lineage>
        <taxon>Bacteria</taxon>
        <taxon>Pseudomonadati</taxon>
        <taxon>Pseudomonadota</taxon>
        <taxon>Gammaproteobacteria</taxon>
        <taxon>Vibrionales</taxon>
        <taxon>Vibrionaceae</taxon>
        <taxon>Vibrio</taxon>
    </lineage>
</organism>
<name>A0A655S432_VIBCL</name>
<dbReference type="EMBL" id="CWQY01000019">
    <property type="protein sequence ID" value="CSC94061.1"/>
    <property type="molecule type" value="Genomic_DNA"/>
</dbReference>
<feature type="compositionally biased region" description="Polar residues" evidence="1">
    <location>
        <begin position="14"/>
        <end position="28"/>
    </location>
</feature>
<sequence length="53" mass="6295">MGEERNQRTDNVDRQSSNNDRFATNTIRKGTVNKLRQAVRDQVARHHSLQRCW</sequence>
<evidence type="ECO:0000313" key="2">
    <source>
        <dbReference type="EMBL" id="CSC94061.1"/>
    </source>
</evidence>
<dbReference type="Proteomes" id="UP000041770">
    <property type="component" value="Unassembled WGS sequence"/>
</dbReference>